<gene>
    <name evidence="1" type="ORF">CCMP2556_LOCUS42394</name>
</gene>
<dbReference type="Proteomes" id="UP001642484">
    <property type="component" value="Unassembled WGS sequence"/>
</dbReference>
<name>A0ABP0QHU0_9DINO</name>
<protein>
    <recommendedName>
        <fullName evidence="3">Peroxin-14</fullName>
    </recommendedName>
</protein>
<proteinExistence type="predicted"/>
<evidence type="ECO:0008006" key="3">
    <source>
        <dbReference type="Google" id="ProtNLM"/>
    </source>
</evidence>
<reference evidence="1 2" key="1">
    <citation type="submission" date="2024-02" db="EMBL/GenBank/DDBJ databases">
        <authorList>
            <person name="Chen Y."/>
            <person name="Shah S."/>
            <person name="Dougan E. K."/>
            <person name="Thang M."/>
            <person name="Chan C."/>
        </authorList>
    </citation>
    <scope>NUCLEOTIDE SEQUENCE [LARGE SCALE GENOMIC DNA]</scope>
</reference>
<organism evidence="1 2">
    <name type="scientific">Durusdinium trenchii</name>
    <dbReference type="NCBI Taxonomy" id="1381693"/>
    <lineage>
        <taxon>Eukaryota</taxon>
        <taxon>Sar</taxon>
        <taxon>Alveolata</taxon>
        <taxon>Dinophyceae</taxon>
        <taxon>Suessiales</taxon>
        <taxon>Symbiodiniaceae</taxon>
        <taxon>Durusdinium</taxon>
    </lineage>
</organism>
<accession>A0ABP0QHU0</accession>
<sequence length="294" mass="31470">MDWLVILILSMSICWKTSLLRIRRFRTTKVGGGGVFISGRGVWAEAEEKAHAQLDRRLDGEELPDASAEPDLPEVRGADLVPVFERLVALGMAPPKAAAASKRFASQLKELGEMGFEDWIQAVDLLQRYNGRLLRVANALSEAAEAEIAPPAPPPAVPAVPAPAVPAAPAAARVAIDKEQVTAKFKELVASGLEPNDAATQAIQLVRQEMAEAVPEPPPPPVQATGALEEKLRELLSMGFADEVTSFFAFLVVQAAPHGLRSAASLPNPRHALKRLVVATSMAVGQKRGTRVDH</sequence>
<comment type="caution">
    <text evidence="1">The sequence shown here is derived from an EMBL/GenBank/DDBJ whole genome shotgun (WGS) entry which is preliminary data.</text>
</comment>
<dbReference type="Gene3D" id="1.10.8.10">
    <property type="entry name" value="DNA helicase RuvA subunit, C-terminal domain"/>
    <property type="match status" value="1"/>
</dbReference>
<dbReference type="EMBL" id="CAXAMN010024583">
    <property type="protein sequence ID" value="CAK9087781.1"/>
    <property type="molecule type" value="Genomic_DNA"/>
</dbReference>
<evidence type="ECO:0000313" key="2">
    <source>
        <dbReference type="Proteomes" id="UP001642484"/>
    </source>
</evidence>
<keyword evidence="2" id="KW-1185">Reference proteome</keyword>
<evidence type="ECO:0000313" key="1">
    <source>
        <dbReference type="EMBL" id="CAK9087781.1"/>
    </source>
</evidence>